<gene>
    <name evidence="1" type="ORF">C1E23_11660</name>
</gene>
<dbReference type="Pfam" id="PF13814">
    <property type="entry name" value="Replic_Relax"/>
    <property type="match status" value="1"/>
</dbReference>
<reference evidence="1 2" key="1">
    <citation type="submission" date="2018-01" db="EMBL/GenBank/DDBJ databases">
        <title>Co-occurrence of chitin degradation, pigmentation and bioactivity in marine Pseudoalteromonas.</title>
        <authorList>
            <person name="Paulsen S."/>
            <person name="Gram L."/>
            <person name="Machado H."/>
        </authorList>
    </citation>
    <scope>NUCLEOTIDE SEQUENCE [LARGE SCALE GENOMIC DNA]</scope>
    <source>
        <strain evidence="1 2">S3898</strain>
    </source>
</reference>
<comment type="caution">
    <text evidence="1">The sequence shown here is derived from an EMBL/GenBank/DDBJ whole genome shotgun (WGS) entry which is preliminary data.</text>
</comment>
<accession>A0A4Q7IMI8</accession>
<dbReference type="AlphaFoldDB" id="A0A4Q7IMI8"/>
<organism evidence="1 2">
    <name type="scientific">Pseudoalteromonas phenolica</name>
    <dbReference type="NCBI Taxonomy" id="161398"/>
    <lineage>
        <taxon>Bacteria</taxon>
        <taxon>Pseudomonadati</taxon>
        <taxon>Pseudomonadota</taxon>
        <taxon>Gammaproteobacteria</taxon>
        <taxon>Alteromonadales</taxon>
        <taxon>Pseudoalteromonadaceae</taxon>
        <taxon>Pseudoalteromonas</taxon>
    </lineage>
</organism>
<proteinExistence type="predicted"/>
<dbReference type="InterPro" id="IPR025855">
    <property type="entry name" value="Replic_Relax"/>
</dbReference>
<evidence type="ECO:0000313" key="1">
    <source>
        <dbReference type="EMBL" id="RZQ52915.1"/>
    </source>
</evidence>
<dbReference type="EMBL" id="PPSX01000040">
    <property type="protein sequence ID" value="RZQ52915.1"/>
    <property type="molecule type" value="Genomic_DNA"/>
</dbReference>
<dbReference type="Proteomes" id="UP000291338">
    <property type="component" value="Unassembled WGS sequence"/>
</dbReference>
<protein>
    <submittedName>
        <fullName evidence="1">Uncharacterized protein</fullName>
    </submittedName>
</protein>
<evidence type="ECO:0000313" key="2">
    <source>
        <dbReference type="Proteomes" id="UP000291338"/>
    </source>
</evidence>
<name>A0A4Q7IMI8_9GAMM</name>
<sequence length="306" mass="35801">MQKRNLVSQKQELQKFWGAARVSMLNSLIRENEILYSLSRFGWLTHHQITNLLCPSAKSSSDSIRKILKRLTSDGYTYENSIRRSPVSQCKSYSLTRKGMNRVAEIDGLRRSIRNNSVTRKQMNEKYEFHRLVANQTLIDLRHNRLNLPVTIDQFISEHEVGTLRNAFASHFGCVPDGVGISGNKLIMIEVENSVRGPLRHGSKLTHWLETFTDRVYREKKFTDHFLPLGKAGEYDDVIQLFICTSQKNFRSIWRKVEKVMQQNRIYSHVFYLVADKQYWVEPLRHAQFMEHNEQQTKALIAATKR</sequence>